<name>A0ABX0IZ07_9BACL</name>
<dbReference type="InterPro" id="IPR009057">
    <property type="entry name" value="Homeodomain-like_sf"/>
</dbReference>
<accession>A0ABX0IZ07</accession>
<dbReference type="EMBL" id="JAAOIW010000002">
    <property type="protein sequence ID" value="NHN29117.1"/>
    <property type="molecule type" value="Genomic_DNA"/>
</dbReference>
<evidence type="ECO:0000313" key="5">
    <source>
        <dbReference type="EMBL" id="NHN29117.1"/>
    </source>
</evidence>
<evidence type="ECO:0000256" key="3">
    <source>
        <dbReference type="ARBA" id="ARBA00023163"/>
    </source>
</evidence>
<dbReference type="Gene3D" id="1.10.10.60">
    <property type="entry name" value="Homeodomain-like"/>
    <property type="match status" value="2"/>
</dbReference>
<gene>
    <name evidence="5" type="ORF">G9U52_04660</name>
</gene>
<sequence>MEILQLRIPPLPQFLTAGYSVWKPGMQHYERNFEVYDMLIVGTGTLYITEDGIPYEVKGGEMLLLEPGHTHCGYSPCTEPTAVYWVHFNHGRPVARMQEKDIPWSSMVRKGSDSDLHPSEQALYLPKYGAIDLNPLISTLEDILKLRDSLTLEHAVDLQVAMGRLLSQLQASLRASRRSTRSYAIAEQVKLYLREHLSHPFHAQNLASQLHFDFDYAARCLKKHTGMSPLQYFHLLRMEEAKRLLVHSTIPVQEIAAQVGITDYNYFIRLFRKTVGITPGSFRESSQSYV</sequence>
<keyword evidence="3" id="KW-0804">Transcription</keyword>
<dbReference type="SMART" id="SM00342">
    <property type="entry name" value="HTH_ARAC"/>
    <property type="match status" value="1"/>
</dbReference>
<dbReference type="InterPro" id="IPR020449">
    <property type="entry name" value="Tscrpt_reg_AraC-type_HTH"/>
</dbReference>
<dbReference type="InterPro" id="IPR003313">
    <property type="entry name" value="AraC-bd"/>
</dbReference>
<evidence type="ECO:0000313" key="6">
    <source>
        <dbReference type="Proteomes" id="UP001165962"/>
    </source>
</evidence>
<evidence type="ECO:0000259" key="4">
    <source>
        <dbReference type="PROSITE" id="PS01124"/>
    </source>
</evidence>
<evidence type="ECO:0000256" key="1">
    <source>
        <dbReference type="ARBA" id="ARBA00023015"/>
    </source>
</evidence>
<keyword evidence="6" id="KW-1185">Reference proteome</keyword>
<keyword evidence="2" id="KW-0238">DNA-binding</keyword>
<organism evidence="5 6">
    <name type="scientific">Paenibacillus agricola</name>
    <dbReference type="NCBI Taxonomy" id="2716264"/>
    <lineage>
        <taxon>Bacteria</taxon>
        <taxon>Bacillati</taxon>
        <taxon>Bacillota</taxon>
        <taxon>Bacilli</taxon>
        <taxon>Bacillales</taxon>
        <taxon>Paenibacillaceae</taxon>
        <taxon>Paenibacillus</taxon>
    </lineage>
</organism>
<protein>
    <submittedName>
        <fullName evidence="5">Helix-turn-helix domain-containing protein</fullName>
    </submittedName>
</protein>
<dbReference type="InterPro" id="IPR018060">
    <property type="entry name" value="HTH_AraC"/>
</dbReference>
<dbReference type="SUPFAM" id="SSF51215">
    <property type="entry name" value="Regulatory protein AraC"/>
    <property type="match status" value="1"/>
</dbReference>
<dbReference type="PROSITE" id="PS00041">
    <property type="entry name" value="HTH_ARAC_FAMILY_1"/>
    <property type="match status" value="1"/>
</dbReference>
<dbReference type="Pfam" id="PF12833">
    <property type="entry name" value="HTH_18"/>
    <property type="match status" value="1"/>
</dbReference>
<comment type="caution">
    <text evidence="5">The sequence shown here is derived from an EMBL/GenBank/DDBJ whole genome shotgun (WGS) entry which is preliminary data.</text>
</comment>
<dbReference type="InterPro" id="IPR037923">
    <property type="entry name" value="HTH-like"/>
</dbReference>
<feature type="domain" description="HTH araC/xylS-type" evidence="4">
    <location>
        <begin position="187"/>
        <end position="285"/>
    </location>
</feature>
<dbReference type="PROSITE" id="PS01124">
    <property type="entry name" value="HTH_ARAC_FAMILY_2"/>
    <property type="match status" value="1"/>
</dbReference>
<keyword evidence="1" id="KW-0805">Transcription regulation</keyword>
<reference evidence="5" key="1">
    <citation type="submission" date="2020-03" db="EMBL/GenBank/DDBJ databases">
        <title>Draft sequencing of Paenibacilllus sp. S3N08.</title>
        <authorList>
            <person name="Kim D.-U."/>
        </authorList>
    </citation>
    <scope>NUCLEOTIDE SEQUENCE</scope>
    <source>
        <strain evidence="5">S3N08</strain>
    </source>
</reference>
<dbReference type="InterPro" id="IPR018062">
    <property type="entry name" value="HTH_AraC-typ_CS"/>
</dbReference>
<evidence type="ECO:0000256" key="2">
    <source>
        <dbReference type="ARBA" id="ARBA00023125"/>
    </source>
</evidence>
<dbReference type="Pfam" id="PF02311">
    <property type="entry name" value="AraC_binding"/>
    <property type="match status" value="1"/>
</dbReference>
<dbReference type="SUPFAM" id="SSF46689">
    <property type="entry name" value="Homeodomain-like"/>
    <property type="match status" value="2"/>
</dbReference>
<dbReference type="RefSeq" id="WP_166146801.1">
    <property type="nucleotide sequence ID" value="NZ_JAAOIW010000002.1"/>
</dbReference>
<dbReference type="Proteomes" id="UP001165962">
    <property type="component" value="Unassembled WGS sequence"/>
</dbReference>
<dbReference type="PANTHER" id="PTHR43280:SF30">
    <property type="entry name" value="MMSAB OPERON REGULATORY PROTEIN"/>
    <property type="match status" value="1"/>
</dbReference>
<dbReference type="PANTHER" id="PTHR43280">
    <property type="entry name" value="ARAC-FAMILY TRANSCRIPTIONAL REGULATOR"/>
    <property type="match status" value="1"/>
</dbReference>
<proteinExistence type="predicted"/>
<dbReference type="PRINTS" id="PR00032">
    <property type="entry name" value="HTHARAC"/>
</dbReference>